<reference evidence="3" key="2">
    <citation type="submission" date="2023-01" db="EMBL/GenBank/DDBJ databases">
        <title>Gilvimarinus xylanilyticus HB14 isolated from Caulerpa lentillifera aquaculture base in Hainan, China.</title>
        <authorList>
            <person name="Zhang Y.-J."/>
        </authorList>
    </citation>
    <scope>NUCLEOTIDE SEQUENCE</scope>
    <source>
        <strain evidence="3">HB14</strain>
    </source>
</reference>
<name>A0A9X2KT85_9GAMM</name>
<keyword evidence="4" id="KW-1185">Reference proteome</keyword>
<gene>
    <name evidence="3" type="ORF">M6D89_06355</name>
</gene>
<dbReference type="InterPro" id="IPR001611">
    <property type="entry name" value="Leu-rich_rpt"/>
</dbReference>
<dbReference type="SUPFAM" id="SSF52058">
    <property type="entry name" value="L domain-like"/>
    <property type="match status" value="1"/>
</dbReference>
<keyword evidence="2" id="KW-0677">Repeat</keyword>
<evidence type="ECO:0000256" key="1">
    <source>
        <dbReference type="ARBA" id="ARBA00022614"/>
    </source>
</evidence>
<evidence type="ECO:0000313" key="3">
    <source>
        <dbReference type="EMBL" id="MCP8898917.1"/>
    </source>
</evidence>
<dbReference type="PROSITE" id="PS51450">
    <property type="entry name" value="LRR"/>
    <property type="match status" value="2"/>
</dbReference>
<dbReference type="Gene3D" id="3.80.10.10">
    <property type="entry name" value="Ribonuclease Inhibitor"/>
    <property type="match status" value="1"/>
</dbReference>
<protein>
    <submittedName>
        <fullName evidence="3">Leucine-rich repeat domain-containing protein</fullName>
    </submittedName>
</protein>
<dbReference type="Pfam" id="PF12799">
    <property type="entry name" value="LRR_4"/>
    <property type="match status" value="1"/>
</dbReference>
<proteinExistence type="predicted"/>
<comment type="caution">
    <text evidence="3">The sequence shown here is derived from an EMBL/GenBank/DDBJ whole genome shotgun (WGS) entry which is preliminary data.</text>
</comment>
<dbReference type="InterPro" id="IPR025875">
    <property type="entry name" value="Leu-rich_rpt_4"/>
</dbReference>
<dbReference type="InterPro" id="IPR032675">
    <property type="entry name" value="LRR_dom_sf"/>
</dbReference>
<accession>A0A9X2KT85</accession>
<organism evidence="3 4">
    <name type="scientific">Gilvimarinus xylanilyticus</name>
    <dbReference type="NCBI Taxonomy" id="2944139"/>
    <lineage>
        <taxon>Bacteria</taxon>
        <taxon>Pseudomonadati</taxon>
        <taxon>Pseudomonadota</taxon>
        <taxon>Gammaproteobacteria</taxon>
        <taxon>Cellvibrionales</taxon>
        <taxon>Cellvibrionaceae</taxon>
        <taxon>Gilvimarinus</taxon>
    </lineage>
</organism>
<dbReference type="AlphaFoldDB" id="A0A9X2KT85"/>
<evidence type="ECO:0000256" key="2">
    <source>
        <dbReference type="ARBA" id="ARBA00022737"/>
    </source>
</evidence>
<keyword evidence="1" id="KW-0433">Leucine-rich repeat</keyword>
<evidence type="ECO:0000313" key="4">
    <source>
        <dbReference type="Proteomes" id="UP001139319"/>
    </source>
</evidence>
<sequence>MHRIIGMALLLNLCACSQYDFSVNDNVVYTPKPILKESSVSDPALKACLQQTFKDKKHTNISQVTSLRCTHAGIASIAGLGRYFALTELDLSDNAIADVTPLTRLGKLTLLHLENNQIRDAAPLLSLIKLSDLRIEGNNDAGCKDLYQVRTSVRDNAGSALLPDHCDQ</sequence>
<dbReference type="EMBL" id="JAMFTH010000001">
    <property type="protein sequence ID" value="MCP8898917.1"/>
    <property type="molecule type" value="Genomic_DNA"/>
</dbReference>
<dbReference type="RefSeq" id="WP_253967184.1">
    <property type="nucleotide sequence ID" value="NZ_JAMFTH010000001.1"/>
</dbReference>
<reference evidence="3" key="1">
    <citation type="submission" date="2022-05" db="EMBL/GenBank/DDBJ databases">
        <authorList>
            <person name="Sun H.-N."/>
        </authorList>
    </citation>
    <scope>NUCLEOTIDE SEQUENCE</scope>
    <source>
        <strain evidence="3">HB14</strain>
    </source>
</reference>
<dbReference type="Proteomes" id="UP001139319">
    <property type="component" value="Unassembled WGS sequence"/>
</dbReference>